<dbReference type="Gene3D" id="1.10.10.10">
    <property type="entry name" value="Winged helix-like DNA-binding domain superfamily/Winged helix DNA-binding domain"/>
    <property type="match status" value="1"/>
</dbReference>
<dbReference type="Gene3D" id="1.20.120.530">
    <property type="entry name" value="GntR ligand-binding domain-like"/>
    <property type="match status" value="1"/>
</dbReference>
<dbReference type="InterPro" id="IPR036388">
    <property type="entry name" value="WH-like_DNA-bd_sf"/>
</dbReference>
<dbReference type="InterPro" id="IPR000524">
    <property type="entry name" value="Tscrpt_reg_HTH_GntR"/>
</dbReference>
<reference evidence="5 6" key="1">
    <citation type="submission" date="2023-08" db="EMBL/GenBank/DDBJ databases">
        <title>Nocardioides seae sp. nov., a bacterium isolated from a soil.</title>
        <authorList>
            <person name="Wang X."/>
        </authorList>
    </citation>
    <scope>NUCLEOTIDE SEQUENCE [LARGE SCALE GENOMIC DNA]</scope>
    <source>
        <strain evidence="5 6">YZH12</strain>
    </source>
</reference>
<evidence type="ECO:0000256" key="2">
    <source>
        <dbReference type="ARBA" id="ARBA00023125"/>
    </source>
</evidence>
<dbReference type="EMBL" id="JAVYII010000001">
    <property type="protein sequence ID" value="MDT9591690.1"/>
    <property type="molecule type" value="Genomic_DNA"/>
</dbReference>
<organism evidence="5 6">
    <name type="scientific">Nocardioides imazamoxiresistens</name>
    <dbReference type="NCBI Taxonomy" id="3231893"/>
    <lineage>
        <taxon>Bacteria</taxon>
        <taxon>Bacillati</taxon>
        <taxon>Actinomycetota</taxon>
        <taxon>Actinomycetes</taxon>
        <taxon>Propionibacteriales</taxon>
        <taxon>Nocardioidaceae</taxon>
        <taxon>Nocardioides</taxon>
    </lineage>
</organism>
<dbReference type="Pfam" id="PF00392">
    <property type="entry name" value="GntR"/>
    <property type="match status" value="1"/>
</dbReference>
<dbReference type="InterPro" id="IPR036390">
    <property type="entry name" value="WH_DNA-bd_sf"/>
</dbReference>
<evidence type="ECO:0000313" key="5">
    <source>
        <dbReference type="EMBL" id="MDT9591690.1"/>
    </source>
</evidence>
<dbReference type="SMART" id="SM00895">
    <property type="entry name" value="FCD"/>
    <property type="match status" value="1"/>
</dbReference>
<evidence type="ECO:0000256" key="3">
    <source>
        <dbReference type="ARBA" id="ARBA00023163"/>
    </source>
</evidence>
<protein>
    <submittedName>
        <fullName evidence="5">FCD domain-containing protein</fullName>
    </submittedName>
</protein>
<proteinExistence type="predicted"/>
<keyword evidence="3" id="KW-0804">Transcription</keyword>
<dbReference type="PANTHER" id="PTHR43537">
    <property type="entry name" value="TRANSCRIPTIONAL REGULATOR, GNTR FAMILY"/>
    <property type="match status" value="1"/>
</dbReference>
<comment type="caution">
    <text evidence="5">The sequence shown here is derived from an EMBL/GenBank/DDBJ whole genome shotgun (WGS) entry which is preliminary data.</text>
</comment>
<gene>
    <name evidence="5" type="ORF">RDV89_01330</name>
</gene>
<dbReference type="SUPFAM" id="SSF46785">
    <property type="entry name" value="Winged helix' DNA-binding domain"/>
    <property type="match status" value="1"/>
</dbReference>
<dbReference type="RefSeq" id="WP_315730673.1">
    <property type="nucleotide sequence ID" value="NZ_JAVYII010000001.1"/>
</dbReference>
<dbReference type="SUPFAM" id="SSF48008">
    <property type="entry name" value="GntR ligand-binding domain-like"/>
    <property type="match status" value="1"/>
</dbReference>
<feature type="domain" description="HTH gntR-type" evidence="4">
    <location>
        <begin position="12"/>
        <end position="81"/>
    </location>
</feature>
<dbReference type="Proteomes" id="UP001268542">
    <property type="component" value="Unassembled WGS sequence"/>
</dbReference>
<name>A0ABU3PSD3_9ACTN</name>
<evidence type="ECO:0000313" key="6">
    <source>
        <dbReference type="Proteomes" id="UP001268542"/>
    </source>
</evidence>
<keyword evidence="1" id="KW-0805">Transcription regulation</keyword>
<dbReference type="InterPro" id="IPR011711">
    <property type="entry name" value="GntR_C"/>
</dbReference>
<dbReference type="PANTHER" id="PTHR43537:SF5">
    <property type="entry name" value="UXU OPERON TRANSCRIPTIONAL REGULATOR"/>
    <property type="match status" value="1"/>
</dbReference>
<dbReference type="SMART" id="SM00345">
    <property type="entry name" value="HTH_GNTR"/>
    <property type="match status" value="1"/>
</dbReference>
<sequence length="251" mass="28299">MVGRDLPNRRPPKAAMLVAQRIVQDALRAGLGPGELLEPERTMLEKYQTGRGTLREALRLLEFQGVISLKPGPRGGPVLQMPDATHLGSTVVLLMQLQSAPFRNIVEVRSAIEPMISNLAATRMTDEELGELKGTVDQMRVDLDDQYSFLDANKRFHDVIAWSSRNALFGYVIDSLLGIMDGTVIGIDYPGYRRAAILKAHEEIYEALAARDPEASEQRMRDHIEAYERYAERKFPQVMGETIPWDQRYFG</sequence>
<evidence type="ECO:0000256" key="1">
    <source>
        <dbReference type="ARBA" id="ARBA00023015"/>
    </source>
</evidence>
<evidence type="ECO:0000259" key="4">
    <source>
        <dbReference type="PROSITE" id="PS50949"/>
    </source>
</evidence>
<accession>A0ABU3PSD3</accession>
<dbReference type="InterPro" id="IPR008920">
    <property type="entry name" value="TF_FadR/GntR_C"/>
</dbReference>
<dbReference type="PROSITE" id="PS50949">
    <property type="entry name" value="HTH_GNTR"/>
    <property type="match status" value="1"/>
</dbReference>
<dbReference type="Pfam" id="PF07729">
    <property type="entry name" value="FCD"/>
    <property type="match status" value="1"/>
</dbReference>
<keyword evidence="6" id="KW-1185">Reference proteome</keyword>
<keyword evidence="2" id="KW-0238">DNA-binding</keyword>